<feature type="compositionally biased region" description="Low complexity" evidence="5">
    <location>
        <begin position="1797"/>
        <end position="1820"/>
    </location>
</feature>
<feature type="compositionally biased region" description="Acidic residues" evidence="5">
    <location>
        <begin position="322"/>
        <end position="332"/>
    </location>
</feature>
<dbReference type="InterPro" id="IPR000904">
    <property type="entry name" value="Sec7_dom"/>
</dbReference>
<dbReference type="GO" id="GO:0005793">
    <property type="term" value="C:endoplasmic reticulum-Golgi intermediate compartment"/>
    <property type="evidence" value="ECO:0007669"/>
    <property type="project" value="UniProtKB-SubCell"/>
</dbReference>
<dbReference type="GO" id="GO:0032012">
    <property type="term" value="P:regulation of ARF protein signal transduction"/>
    <property type="evidence" value="ECO:0007669"/>
    <property type="project" value="InterPro"/>
</dbReference>
<feature type="region of interest" description="Disordered" evidence="5">
    <location>
        <begin position="175"/>
        <end position="222"/>
    </location>
</feature>
<gene>
    <name evidence="7" type="ORF">L798_01874</name>
</gene>
<dbReference type="Gene3D" id="1.10.1000.11">
    <property type="entry name" value="Arf Nucleotide-binding Site Opener,domain 2"/>
    <property type="match status" value="1"/>
</dbReference>
<dbReference type="FunFam" id="1.10.1000.11:FF:000007">
    <property type="entry name" value="Golgi-specific brefeldin A-resistance guanine nucleotide exchange factor 1"/>
    <property type="match status" value="1"/>
</dbReference>
<dbReference type="GO" id="GO:0005794">
    <property type="term" value="C:Golgi apparatus"/>
    <property type="evidence" value="ECO:0007669"/>
    <property type="project" value="UniProtKB-SubCell"/>
</dbReference>
<feature type="region of interest" description="Disordered" evidence="5">
    <location>
        <begin position="1643"/>
        <end position="1684"/>
    </location>
</feature>
<dbReference type="STRING" id="136037.A0A067RPL7"/>
<dbReference type="InterPro" id="IPR035999">
    <property type="entry name" value="Sec7_dom_sf"/>
</dbReference>
<evidence type="ECO:0000256" key="5">
    <source>
        <dbReference type="SAM" id="MobiDB-lite"/>
    </source>
</evidence>
<sequence length="1901" mass="211026">MKILQVLRTLMLSPEGAVLTNESVCEIMLSCFRICFESRLTELLRRSAEHCLKDMVQLLFSRLPQFCEDLRIPLNIKKLKMRTGGMDQSRGKRKSRTSQRGKLSRPVQKSDDSTLQATRERTPAGYLESKPQVTNEDLASPVDKLSVSSTVRAPHLSTTPLTPAGNIVDMQGAIHRGTPQTNDETGQTRQEESSSAKVENEELALESAETERCSSINENEDTQSSSCVVINVDMDSSAYECADGDSSSLLSSKTCSVEDISSTGVQEEVKAVSHDEKVVDEVISGAPLEEVRQEQESMGTEDNVGASVEIPKLSNESSSVSVEEEEEEDDEAASVKRGESREYINPRGVRFMSQEVGQDGSQPLVPYGVACVRELFRFLISLCNPLDKQNTETMIHMGLTLLTVALEIGADSIGKYNSLLSLVKDELCRNLFSLLNSERLSIFAADLQVSFLLFEALRTHLKFQLEFYLTRVIDIIISDSPKISYEQKEIALDSVVQLWRIPGFVTELYLNYDCDLYCPNLFEDLTKLLSKNAFPVSGLYNTHLLSLDALLTIIDSIEGRCHSRILNEHQEDRIGADGTSVKVSSSEADSETGIAVVLPGGGRIPNAGRQRISENIPSHELLMAIKHKKKLLATGSEHFNSKPKKGIQFLQESHLLSTPVDPQEVVHFLRENPRLDKKMIGEYISSRSNLHVLDSFVKSFDFTDTRIDEALRLYLETFRLPGESPLISLIMEHFAEHWHKQNGEPFANADAAFTLAYAVIMLNVDQHNYNVKRQSNPMTVDEFKRNLKKVNGDQDFDQDLLDDIYVAIKTDEIVMPAEQTGLVKENYLWKVLLRRGASKDGVFIHAPNGLFDHDLFSLIWGPTVAALSYVFDKSYDTTIYQKAVSGFRKCAMISAHYGMSNDFDNLVISLCKFTTLLNTAETPENLTILFGSNPKAQLAAKTVFNLAHRHGDILREGWKNVLDCMLQLYRCKLLPKVMVEAEDFIDPSGKISLMREETPCQKTETGLLSSLYSYIALASEPSTQKVPSPEDQEHIQRAHSCVKECHLEQLINESKFLRLDSLQELVKALIFASHGPDGHISSGMSYDEDAAVFFLELLLKVVIQNRDRVNTIWQGVRDHIYSLVMGAAACDDLFLMERSIVGLLRLAMRLMRREDMSPVVLQSLRMLLLLKSATLFRVSRQISYGLYELLKTSAANIHSDTDWSIIFTLLECVGAGAHPPVVVGDNSKDQNDQAAKSDGDVPHDEDSGLGNERGYTSDSELSRVTVRHHGSLVSRPTSPELSPNSGGGWILVGREGDIQPLTVRPLPVNQFSIVHERELLPHDPYGMVKCCESLAFLIRDVAHITPYNFENCVHCIRTFVEASLSGNDKRGLKKSPGSHRGAKARKKLAGRRRDESYRARGPRNASNPYDADESDSEELPSGYHQVSIQLLDLMHTLHTRTAQIFRWWAEENGETDFTSLWAQGWCPLLQGIARLCCDSRSEVHKNAIAYLQRALLFHDLQTLTAAEWESCFNKVLFPLLAKLLEPVSPQDPSGMEETRMRAATVLSKVFLHHLTPLLSLPTFTALWLTILDFMDKYMHVDNSDLLYEAIPESLKNMLLVMDSAGVFSSPEGYTQLWTITWDRINTFLPTLKQELFKSHPAVDAQTRLTSKPERSVASPEPQITSAASPVSDEPTPVGDPAMSRSTSIILQPPALATSRNISTPIFTHLGQQILSTSIGPPIQHSPVVSPLPDLTTAQPPTLSASAEPVAHSLLYRQPQNVIPPVSLYGQPVSLYSQPQNTLPPVTLYSQSKPPIPIYSQPQTTTPPTSSISNTSSTATSTDQSVVSASGVMIPSHYFYQDAGEQQLFPAPSPSSGASNTRSASAGVPCSPNVFLLNPNLIEGASIPTFPILSPPGGFSNQ</sequence>
<feature type="compositionally biased region" description="Basic residues" evidence="5">
    <location>
        <begin position="91"/>
        <end position="103"/>
    </location>
</feature>
<dbReference type="Pfam" id="PF12783">
    <property type="entry name" value="Sec7-like_HUS"/>
    <property type="match status" value="1"/>
</dbReference>
<evidence type="ECO:0000256" key="2">
    <source>
        <dbReference type="ARBA" id="ARBA00004399"/>
    </source>
</evidence>
<dbReference type="SUPFAM" id="SSF48425">
    <property type="entry name" value="Sec7 domain"/>
    <property type="match status" value="1"/>
</dbReference>
<proteinExistence type="predicted"/>
<feature type="domain" description="SEC7" evidence="6">
    <location>
        <begin position="621"/>
        <end position="811"/>
    </location>
</feature>
<feature type="compositionally biased region" description="Basic and acidic residues" evidence="5">
    <location>
        <begin position="1226"/>
        <end position="1246"/>
    </location>
</feature>
<dbReference type="InterPro" id="IPR056604">
    <property type="entry name" value="GBF1-like_TPR"/>
</dbReference>
<dbReference type="Pfam" id="PF23325">
    <property type="entry name" value="TPR_28"/>
    <property type="match status" value="1"/>
</dbReference>
<comment type="subcellular location">
    <subcellularLocation>
        <location evidence="2">Endoplasmic reticulum-Golgi intermediate compartment</location>
    </subcellularLocation>
    <subcellularLocation>
        <location evidence="1">Golgi apparatus</location>
        <location evidence="1">cis-Golgi network</location>
    </subcellularLocation>
</comment>
<dbReference type="CDD" id="cd00171">
    <property type="entry name" value="Sec7"/>
    <property type="match status" value="1"/>
</dbReference>
<feature type="region of interest" description="Disordered" evidence="5">
    <location>
        <begin position="1793"/>
        <end position="1820"/>
    </location>
</feature>
<feature type="compositionally biased region" description="Basic and acidic residues" evidence="5">
    <location>
        <begin position="189"/>
        <end position="200"/>
    </location>
</feature>
<organism evidence="7 8">
    <name type="scientific">Zootermopsis nevadensis</name>
    <name type="common">Dampwood termite</name>
    <dbReference type="NCBI Taxonomy" id="136037"/>
    <lineage>
        <taxon>Eukaryota</taxon>
        <taxon>Metazoa</taxon>
        <taxon>Ecdysozoa</taxon>
        <taxon>Arthropoda</taxon>
        <taxon>Hexapoda</taxon>
        <taxon>Insecta</taxon>
        <taxon>Pterygota</taxon>
        <taxon>Neoptera</taxon>
        <taxon>Polyneoptera</taxon>
        <taxon>Dictyoptera</taxon>
        <taxon>Blattodea</taxon>
        <taxon>Blattoidea</taxon>
        <taxon>Termitoidae</taxon>
        <taxon>Termopsidae</taxon>
        <taxon>Zootermopsis</taxon>
    </lineage>
</organism>
<feature type="compositionally biased region" description="Polar residues" evidence="5">
    <location>
        <begin position="178"/>
        <end position="188"/>
    </location>
</feature>
<dbReference type="Pfam" id="PF01369">
    <property type="entry name" value="Sec7"/>
    <property type="match status" value="1"/>
</dbReference>
<dbReference type="SMART" id="SM00222">
    <property type="entry name" value="Sec7"/>
    <property type="match status" value="1"/>
</dbReference>
<accession>A0A067RPL7</accession>
<feature type="region of interest" description="Disordered" evidence="5">
    <location>
        <begin position="1367"/>
        <end position="1419"/>
    </location>
</feature>
<feature type="compositionally biased region" description="Basic and acidic residues" evidence="5">
    <location>
        <begin position="108"/>
        <end position="122"/>
    </location>
</feature>
<dbReference type="EMBL" id="KK852544">
    <property type="protein sequence ID" value="KDR21639.1"/>
    <property type="molecule type" value="Genomic_DNA"/>
</dbReference>
<dbReference type="Gene3D" id="1.10.220.20">
    <property type="match status" value="1"/>
</dbReference>
<dbReference type="PANTHER" id="PTHR10663">
    <property type="entry name" value="GUANYL-NUCLEOTIDE EXCHANGE FACTOR"/>
    <property type="match status" value="1"/>
</dbReference>
<dbReference type="GO" id="GO:0005085">
    <property type="term" value="F:guanyl-nucleotide exchange factor activity"/>
    <property type="evidence" value="ECO:0007669"/>
    <property type="project" value="InterPro"/>
</dbReference>
<evidence type="ECO:0000313" key="8">
    <source>
        <dbReference type="Proteomes" id="UP000027135"/>
    </source>
</evidence>
<name>A0A067RPL7_ZOONE</name>
<dbReference type="OrthoDB" id="10258608at2759"/>
<evidence type="ECO:0000256" key="4">
    <source>
        <dbReference type="ARBA" id="ARBA00023034"/>
    </source>
</evidence>
<evidence type="ECO:0000256" key="1">
    <source>
        <dbReference type="ARBA" id="ARBA00004222"/>
    </source>
</evidence>
<protein>
    <submittedName>
        <fullName evidence="7">Golgi-specific brefeldin A-resistance guanine nucleotide exchange factor 1</fullName>
    </submittedName>
</protein>
<evidence type="ECO:0000256" key="3">
    <source>
        <dbReference type="ARBA" id="ARBA00022448"/>
    </source>
</evidence>
<dbReference type="PANTHER" id="PTHR10663:SF388">
    <property type="entry name" value="GOLGI-SPECIFIC BREFELDIN A-RESISTANCE GUANINE NUCLEOTIDE EXCHANGE FACTOR 1"/>
    <property type="match status" value="1"/>
</dbReference>
<feature type="compositionally biased region" description="Polar residues" evidence="5">
    <location>
        <begin position="213"/>
        <end position="222"/>
    </location>
</feature>
<dbReference type="InParanoid" id="A0A067RPL7"/>
<dbReference type="GO" id="GO:0016197">
    <property type="term" value="P:endosomal transport"/>
    <property type="evidence" value="ECO:0007669"/>
    <property type="project" value="UniProtKB-ARBA"/>
</dbReference>
<dbReference type="Proteomes" id="UP000027135">
    <property type="component" value="Unassembled WGS sequence"/>
</dbReference>
<dbReference type="OMA" id="HLIYYGT"/>
<keyword evidence="8" id="KW-1185">Reference proteome</keyword>
<reference evidence="7 8" key="1">
    <citation type="journal article" date="2014" name="Nat. Commun.">
        <title>Molecular traces of alternative social organization in a termite genome.</title>
        <authorList>
            <person name="Terrapon N."/>
            <person name="Li C."/>
            <person name="Robertson H.M."/>
            <person name="Ji L."/>
            <person name="Meng X."/>
            <person name="Booth W."/>
            <person name="Chen Z."/>
            <person name="Childers C.P."/>
            <person name="Glastad K.M."/>
            <person name="Gokhale K."/>
            <person name="Gowin J."/>
            <person name="Gronenberg W."/>
            <person name="Hermansen R.A."/>
            <person name="Hu H."/>
            <person name="Hunt B.G."/>
            <person name="Huylmans A.K."/>
            <person name="Khalil S.M."/>
            <person name="Mitchell R.D."/>
            <person name="Munoz-Torres M.C."/>
            <person name="Mustard J.A."/>
            <person name="Pan H."/>
            <person name="Reese J.T."/>
            <person name="Scharf M.E."/>
            <person name="Sun F."/>
            <person name="Vogel H."/>
            <person name="Xiao J."/>
            <person name="Yang W."/>
            <person name="Yang Z."/>
            <person name="Yang Z."/>
            <person name="Zhou J."/>
            <person name="Zhu J."/>
            <person name="Brent C.S."/>
            <person name="Elsik C.G."/>
            <person name="Goodisman M.A."/>
            <person name="Liberles D.A."/>
            <person name="Roe R.M."/>
            <person name="Vargo E.L."/>
            <person name="Vilcinskas A."/>
            <person name="Wang J."/>
            <person name="Bornberg-Bauer E."/>
            <person name="Korb J."/>
            <person name="Zhang G."/>
            <person name="Liebig J."/>
        </authorList>
    </citation>
    <scope>NUCLEOTIDE SEQUENCE [LARGE SCALE GENOMIC DNA]</scope>
    <source>
        <tissue evidence="7">Whole organism</tissue>
    </source>
</reference>
<evidence type="ECO:0000313" key="7">
    <source>
        <dbReference type="EMBL" id="KDR21639.1"/>
    </source>
</evidence>
<feature type="region of interest" description="Disordered" evidence="5">
    <location>
        <begin position="81"/>
        <end position="141"/>
    </location>
</feature>
<dbReference type="PROSITE" id="PS50190">
    <property type="entry name" value="SEC7"/>
    <property type="match status" value="1"/>
</dbReference>
<dbReference type="GO" id="GO:0010256">
    <property type="term" value="P:endomembrane system organization"/>
    <property type="evidence" value="ECO:0007669"/>
    <property type="project" value="UniProtKB-ARBA"/>
</dbReference>
<feature type="compositionally biased region" description="Basic residues" evidence="5">
    <location>
        <begin position="1371"/>
        <end position="1390"/>
    </location>
</feature>
<feature type="region of interest" description="Disordered" evidence="5">
    <location>
        <begin position="1221"/>
        <end position="1260"/>
    </location>
</feature>
<feature type="region of interest" description="Disordered" evidence="5">
    <location>
        <begin position="286"/>
        <end position="339"/>
    </location>
</feature>
<dbReference type="InterPro" id="IPR023394">
    <property type="entry name" value="Sec7_C_sf"/>
</dbReference>
<dbReference type="InterPro" id="IPR032691">
    <property type="entry name" value="Mon2/Sec7/BIG1-like_HUS"/>
</dbReference>
<keyword evidence="4" id="KW-0333">Golgi apparatus</keyword>
<dbReference type="FunCoup" id="A0A067RPL7">
    <property type="interactions" value="1950"/>
</dbReference>
<evidence type="ECO:0000259" key="6">
    <source>
        <dbReference type="PROSITE" id="PS50190"/>
    </source>
</evidence>
<keyword evidence="3" id="KW-0813">Transport</keyword>
<dbReference type="eggNOG" id="KOG0928">
    <property type="taxonomic scope" value="Eukaryota"/>
</dbReference>